<feature type="domain" description="N-acetyltransferase" evidence="1">
    <location>
        <begin position="15"/>
        <end position="213"/>
    </location>
</feature>
<dbReference type="PROSITE" id="PS51186">
    <property type="entry name" value="GNAT"/>
    <property type="match status" value="1"/>
</dbReference>
<evidence type="ECO:0000313" key="2">
    <source>
        <dbReference type="EMBL" id="CAD0085092.1"/>
    </source>
</evidence>
<dbReference type="PANTHER" id="PTHR42791:SF1">
    <property type="entry name" value="N-ACETYLTRANSFERASE DOMAIN-CONTAINING PROTEIN"/>
    <property type="match status" value="1"/>
</dbReference>
<keyword evidence="3" id="KW-1185">Reference proteome</keyword>
<dbReference type="PANTHER" id="PTHR42791">
    <property type="entry name" value="GNAT FAMILY ACETYLTRANSFERASE"/>
    <property type="match status" value="1"/>
</dbReference>
<evidence type="ECO:0000313" key="3">
    <source>
        <dbReference type="Proteomes" id="UP000716446"/>
    </source>
</evidence>
<accession>A0A9N8JCE8</accession>
<protein>
    <recommendedName>
        <fullName evidence="1">N-acetyltransferase domain-containing protein</fullName>
    </recommendedName>
</protein>
<proteinExistence type="predicted"/>
<reference evidence="2" key="1">
    <citation type="submission" date="2020-06" db="EMBL/GenBank/DDBJ databases">
        <authorList>
            <person name="Onetto C."/>
        </authorList>
    </citation>
    <scope>NUCLEOTIDE SEQUENCE</scope>
</reference>
<dbReference type="InterPro" id="IPR000182">
    <property type="entry name" value="GNAT_dom"/>
</dbReference>
<dbReference type="EMBL" id="CAIJEN010000004">
    <property type="protein sequence ID" value="CAD0085092.1"/>
    <property type="molecule type" value="Genomic_DNA"/>
</dbReference>
<dbReference type="Proteomes" id="UP000716446">
    <property type="component" value="Unassembled WGS sequence"/>
</dbReference>
<dbReference type="Gene3D" id="3.40.630.30">
    <property type="match status" value="1"/>
</dbReference>
<dbReference type="InterPro" id="IPR052523">
    <property type="entry name" value="Trichothecene_AcTrans"/>
</dbReference>
<sequence>MATATTSKAPGGPFILSRATTPQDFTDIVACEFRTFTDSFIRDLFMGPDTPSNQSRLASYYHTILHTNPADVWIKVTEKRTGKIVAASNWRVHMGFVPEHEEEDMGWEWLEGDEEKLKKCKEVMKDIADKRRSLFREPYCQLHICFTDSYYQRRGIGSMMLQWGCDLADQLFLPSWVEASPTGNFLYRKHGYADVDVKKGGDMEGSLMKREAKVLFIGGGAKVQGDRS</sequence>
<comment type="caution">
    <text evidence="2">The sequence shown here is derived from an EMBL/GenBank/DDBJ whole genome shotgun (WGS) entry which is preliminary data.</text>
</comment>
<evidence type="ECO:0000259" key="1">
    <source>
        <dbReference type="PROSITE" id="PS51186"/>
    </source>
</evidence>
<dbReference type="InterPro" id="IPR016181">
    <property type="entry name" value="Acyl_CoA_acyltransferase"/>
</dbReference>
<dbReference type="GO" id="GO:0016747">
    <property type="term" value="F:acyltransferase activity, transferring groups other than amino-acyl groups"/>
    <property type="evidence" value="ECO:0007669"/>
    <property type="project" value="InterPro"/>
</dbReference>
<gene>
    <name evidence="2" type="ORF">AWRI4619_LOCUS3629</name>
</gene>
<dbReference type="SUPFAM" id="SSF55729">
    <property type="entry name" value="Acyl-CoA N-acyltransferases (Nat)"/>
    <property type="match status" value="1"/>
</dbReference>
<name>A0A9N8JCE8_9PEZI</name>
<organism evidence="2 3">
    <name type="scientific">Aureobasidium vineae</name>
    <dbReference type="NCBI Taxonomy" id="2773715"/>
    <lineage>
        <taxon>Eukaryota</taxon>
        <taxon>Fungi</taxon>
        <taxon>Dikarya</taxon>
        <taxon>Ascomycota</taxon>
        <taxon>Pezizomycotina</taxon>
        <taxon>Dothideomycetes</taxon>
        <taxon>Dothideomycetidae</taxon>
        <taxon>Dothideales</taxon>
        <taxon>Saccotheciaceae</taxon>
        <taxon>Aureobasidium</taxon>
    </lineage>
</organism>
<dbReference type="AlphaFoldDB" id="A0A9N8JCE8"/>